<sequence>MNYDPEKHHRRSIRLKGYDYTQVGAYYFTICCHQKRCLLGEIKDSVMHLNLVGATVKAVWDNLPHHFPLIELDAFVVMPNHVHGIIVIIDNPGNCNPNPNSNLNPNLNHDCRGEAFVPGCNNTSPEFSSTNASPFPGCNNTSPPRATQSGSIGAILQNFKSVATRRVNRITRNSGTLWQRNYHEEIIRNQKALENIRRYIVENPLSWDEDEENPLKFKPESF</sequence>
<evidence type="ECO:0000259" key="1">
    <source>
        <dbReference type="SMART" id="SM01321"/>
    </source>
</evidence>
<dbReference type="eggNOG" id="COG1943">
    <property type="taxonomic scope" value="Bacteria"/>
</dbReference>
<dbReference type="AlphaFoldDB" id="K9WNY0"/>
<dbReference type="GO" id="GO:0006313">
    <property type="term" value="P:DNA transposition"/>
    <property type="evidence" value="ECO:0007669"/>
    <property type="project" value="InterPro"/>
</dbReference>
<dbReference type="OrthoDB" id="9794403at2"/>
<dbReference type="HOGENOM" id="CLU_101329_0_0_3"/>
<dbReference type="InterPro" id="IPR036515">
    <property type="entry name" value="Transposase_17_sf"/>
</dbReference>
<accession>K9WNY0</accession>
<dbReference type="InterPro" id="IPR052715">
    <property type="entry name" value="RAYT_transposase"/>
</dbReference>
<evidence type="ECO:0000313" key="2">
    <source>
        <dbReference type="EMBL" id="AFZ21247.1"/>
    </source>
</evidence>
<name>K9WNY0_9CYAN</name>
<feature type="domain" description="Transposase IS200-like" evidence="1">
    <location>
        <begin position="21"/>
        <end position="203"/>
    </location>
</feature>
<proteinExistence type="predicted"/>
<dbReference type="STRING" id="1173027.Mic7113_5615"/>
<dbReference type="EMBL" id="CP003630">
    <property type="protein sequence ID" value="AFZ21247.1"/>
    <property type="molecule type" value="Genomic_DNA"/>
</dbReference>
<dbReference type="InterPro" id="IPR002686">
    <property type="entry name" value="Transposase_17"/>
</dbReference>
<reference evidence="2 3" key="1">
    <citation type="submission" date="2012-06" db="EMBL/GenBank/DDBJ databases">
        <title>Finished chromosome of genome of Microcoleus sp. PCC 7113.</title>
        <authorList>
            <consortium name="US DOE Joint Genome Institute"/>
            <person name="Gugger M."/>
            <person name="Coursin T."/>
            <person name="Rippka R."/>
            <person name="Tandeau De Marsac N."/>
            <person name="Huntemann M."/>
            <person name="Wei C.-L."/>
            <person name="Han J."/>
            <person name="Detter J.C."/>
            <person name="Han C."/>
            <person name="Tapia R."/>
            <person name="Chen A."/>
            <person name="Kyrpides N."/>
            <person name="Mavromatis K."/>
            <person name="Markowitz V."/>
            <person name="Szeto E."/>
            <person name="Ivanova N."/>
            <person name="Pagani I."/>
            <person name="Pati A."/>
            <person name="Goodwin L."/>
            <person name="Nordberg H.P."/>
            <person name="Cantor M.N."/>
            <person name="Hua S.X."/>
            <person name="Woyke T."/>
            <person name="Kerfeld C.A."/>
        </authorList>
    </citation>
    <scope>NUCLEOTIDE SEQUENCE [LARGE SCALE GENOMIC DNA]</scope>
    <source>
        <strain evidence="2 3">PCC 7113</strain>
    </source>
</reference>
<organism evidence="2 3">
    <name type="scientific">Allocoleopsis franciscana PCC 7113</name>
    <dbReference type="NCBI Taxonomy" id="1173027"/>
    <lineage>
        <taxon>Bacteria</taxon>
        <taxon>Bacillati</taxon>
        <taxon>Cyanobacteriota</taxon>
        <taxon>Cyanophyceae</taxon>
        <taxon>Coleofasciculales</taxon>
        <taxon>Coleofasciculaceae</taxon>
        <taxon>Allocoleopsis</taxon>
        <taxon>Allocoleopsis franciscana</taxon>
    </lineage>
</organism>
<dbReference type="SUPFAM" id="SSF143422">
    <property type="entry name" value="Transposase IS200-like"/>
    <property type="match status" value="1"/>
</dbReference>
<evidence type="ECO:0000313" key="3">
    <source>
        <dbReference type="Proteomes" id="UP000010471"/>
    </source>
</evidence>
<dbReference type="PATRIC" id="fig|1173027.3.peg.6219"/>
<dbReference type="GO" id="GO:0004803">
    <property type="term" value="F:transposase activity"/>
    <property type="evidence" value="ECO:0007669"/>
    <property type="project" value="InterPro"/>
</dbReference>
<dbReference type="Gene3D" id="3.30.70.1290">
    <property type="entry name" value="Transposase IS200-like"/>
    <property type="match status" value="1"/>
</dbReference>
<keyword evidence="3" id="KW-1185">Reference proteome</keyword>
<dbReference type="GO" id="GO:0043565">
    <property type="term" value="F:sequence-specific DNA binding"/>
    <property type="evidence" value="ECO:0007669"/>
    <property type="project" value="TreeGrafter"/>
</dbReference>
<protein>
    <submittedName>
        <fullName evidence="2">Transposase</fullName>
    </submittedName>
</protein>
<dbReference type="Proteomes" id="UP000010471">
    <property type="component" value="Chromosome"/>
</dbReference>
<dbReference type="RefSeq" id="WP_015185380.1">
    <property type="nucleotide sequence ID" value="NC_019738.1"/>
</dbReference>
<dbReference type="PANTHER" id="PTHR36966">
    <property type="entry name" value="REP-ASSOCIATED TYROSINE TRANSPOSASE"/>
    <property type="match status" value="1"/>
</dbReference>
<dbReference type="KEGG" id="mic:Mic7113_5615"/>
<dbReference type="PANTHER" id="PTHR36966:SF1">
    <property type="entry name" value="REP-ASSOCIATED TYROSINE TRANSPOSASE"/>
    <property type="match status" value="1"/>
</dbReference>
<gene>
    <name evidence="2" type="ORF">Mic7113_5615</name>
</gene>
<dbReference type="SMART" id="SM01321">
    <property type="entry name" value="Y1_Tnp"/>
    <property type="match status" value="1"/>
</dbReference>